<dbReference type="SUPFAM" id="SSF51735">
    <property type="entry name" value="NAD(P)-binding Rossmann-fold domains"/>
    <property type="match status" value="1"/>
</dbReference>
<dbReference type="InterPro" id="IPR006115">
    <property type="entry name" value="6PGDH_NADP-bd"/>
</dbReference>
<dbReference type="GO" id="GO:0004616">
    <property type="term" value="F:phosphogluconate dehydrogenase (decarboxylating) activity"/>
    <property type="evidence" value="ECO:0007669"/>
    <property type="project" value="UniProtKB-EC"/>
</dbReference>
<comment type="function">
    <text evidence="1 11">Catalyzes the oxidative decarboxylation of 6-phosphogluconate to ribulose 5-phosphate and CO(2), with concomitant reduction of NADP to NADPH.</text>
</comment>
<dbReference type="InterPro" id="IPR006184">
    <property type="entry name" value="6PGdom_BS"/>
</dbReference>
<reference evidence="14 15" key="1">
    <citation type="submission" date="2024-04" db="EMBL/GenBank/DDBJ databases">
        <title>Novel species of the genus Ideonella isolated from streams.</title>
        <authorList>
            <person name="Lu H."/>
        </authorList>
    </citation>
    <scope>NUCLEOTIDE SEQUENCE [LARGE SCALE GENOMIC DNA]</scope>
    <source>
        <strain evidence="14 15">DXS22W</strain>
    </source>
</reference>
<dbReference type="SMART" id="SM01350">
    <property type="entry name" value="6PGD"/>
    <property type="match status" value="1"/>
</dbReference>
<comment type="pathway">
    <text evidence="2 11 12">Carbohydrate degradation; pentose phosphate pathway; D-ribulose 5-phosphate from D-glucose 6-phosphate (oxidative stage): step 3/3.</text>
</comment>
<dbReference type="EC" id="1.1.1.44" evidence="5 11"/>
<keyword evidence="8 12" id="KW-0311">Gluconate utilization</keyword>
<evidence type="ECO:0000256" key="10">
    <source>
        <dbReference type="ARBA" id="ARBA00048640"/>
    </source>
</evidence>
<comment type="subunit">
    <text evidence="4 11">Homodimer.</text>
</comment>
<evidence type="ECO:0000256" key="1">
    <source>
        <dbReference type="ARBA" id="ARBA00002526"/>
    </source>
</evidence>
<keyword evidence="15" id="KW-1185">Reference proteome</keyword>
<dbReference type="PANTHER" id="PTHR11811">
    <property type="entry name" value="6-PHOSPHOGLUCONATE DEHYDROGENASE"/>
    <property type="match status" value="1"/>
</dbReference>
<dbReference type="InterPro" id="IPR006183">
    <property type="entry name" value="Pgluconate_DH"/>
</dbReference>
<dbReference type="Gene3D" id="3.40.50.720">
    <property type="entry name" value="NAD(P)-binding Rossmann-like Domain"/>
    <property type="match status" value="1"/>
</dbReference>
<dbReference type="RefSeq" id="WP_341410737.1">
    <property type="nucleotide sequence ID" value="NZ_JBBUTH010000007.1"/>
</dbReference>
<dbReference type="EMBL" id="JBBUTH010000007">
    <property type="protein sequence ID" value="MEK8051047.1"/>
    <property type="molecule type" value="Genomic_DNA"/>
</dbReference>
<evidence type="ECO:0000313" key="14">
    <source>
        <dbReference type="EMBL" id="MEK8051047.1"/>
    </source>
</evidence>
<proteinExistence type="inferred from homology"/>
<evidence type="ECO:0000256" key="11">
    <source>
        <dbReference type="PIRNR" id="PIRNR000109"/>
    </source>
</evidence>
<evidence type="ECO:0000259" key="13">
    <source>
        <dbReference type="SMART" id="SM01350"/>
    </source>
</evidence>
<dbReference type="InterPro" id="IPR036291">
    <property type="entry name" value="NAD(P)-bd_dom_sf"/>
</dbReference>
<feature type="domain" description="6-phosphogluconate dehydrogenase C-terminal" evidence="13">
    <location>
        <begin position="185"/>
        <end position="476"/>
    </location>
</feature>
<evidence type="ECO:0000256" key="5">
    <source>
        <dbReference type="ARBA" id="ARBA00013011"/>
    </source>
</evidence>
<evidence type="ECO:0000256" key="2">
    <source>
        <dbReference type="ARBA" id="ARBA00004874"/>
    </source>
</evidence>
<dbReference type="Gene3D" id="1.10.1040.10">
    <property type="entry name" value="N-(1-d-carboxylethyl)-l-norvaline Dehydrogenase, domain 2"/>
    <property type="match status" value="1"/>
</dbReference>
<evidence type="ECO:0000256" key="6">
    <source>
        <dbReference type="ARBA" id="ARBA00018193"/>
    </source>
</evidence>
<comment type="caution">
    <text evidence="14">The sequence shown here is derived from an EMBL/GenBank/DDBJ whole genome shotgun (WGS) entry which is preliminary data.</text>
</comment>
<evidence type="ECO:0000256" key="8">
    <source>
        <dbReference type="ARBA" id="ARBA00023064"/>
    </source>
</evidence>
<dbReference type="NCBIfam" id="TIGR00873">
    <property type="entry name" value="gnd"/>
    <property type="match status" value="1"/>
</dbReference>
<dbReference type="InterPro" id="IPR006114">
    <property type="entry name" value="6PGDH_C"/>
</dbReference>
<dbReference type="SUPFAM" id="SSF48179">
    <property type="entry name" value="6-phosphogluconate dehydrogenase C-terminal domain-like"/>
    <property type="match status" value="1"/>
</dbReference>
<dbReference type="InterPro" id="IPR008927">
    <property type="entry name" value="6-PGluconate_DH-like_C_sf"/>
</dbReference>
<dbReference type="PIRSF" id="PIRSF000109">
    <property type="entry name" value="6PGD"/>
    <property type="match status" value="1"/>
</dbReference>
<dbReference type="PROSITE" id="PS00461">
    <property type="entry name" value="6PGD"/>
    <property type="match status" value="1"/>
</dbReference>
<keyword evidence="7 11" id="KW-0560">Oxidoreductase</keyword>
<keyword evidence="11 12" id="KW-0521">NADP</keyword>
<dbReference type="Pfam" id="PF00393">
    <property type="entry name" value="6PGD"/>
    <property type="match status" value="1"/>
</dbReference>
<name>A0ABU9CKG1_9BURK</name>
<dbReference type="InterPro" id="IPR006113">
    <property type="entry name" value="6PGDH_Gnd/GntZ"/>
</dbReference>
<sequence>MNNHADIGLIGLGVMGHNLALNLAEHGFVVAAYDQNPTAASQAAEAATARGAGSKGTVAAARTLQALVDQLAAPRKILLMVNAGAPVDAVLDGLLPLLQPGDIVIDGGNSRFTDTERRSAALAARGLHFVGSGISGGEEGARKGPALMPGGSPEAWAAIRPLFEAIAARAHGEPCVAHIGPGGAGHYVKMVHNGIEYADMQLICEAYALLATAGLDNDAMAAVFARWNDGPLQSYLIEITARILAQRDPETGAHVVDLILDKAGQKGTGQWTLVDAAERAVTVSAMGAAVDARVLSSLKASRLAASTQLAGPDGRIAATDREAWIAQVHDALMAAKIVAYAQGFDLMATAGRERGWGLDLAAIARLWRGGCIIRAQFLNRIAEAQSGPAPVANLMLAPWFRDTLAQVHTAWREVLAAAMRAGVPVPAMSAALAYHDSWRSPRLSANLLQAQRDFFGAHTYERVDKPAGQHFHTHWPEVQG</sequence>
<comment type="similarity">
    <text evidence="3 11 12">Belongs to the 6-phosphogluconate dehydrogenase family.</text>
</comment>
<dbReference type="Gene3D" id="1.20.5.320">
    <property type="entry name" value="6-Phosphogluconate Dehydrogenase, domain 3"/>
    <property type="match status" value="1"/>
</dbReference>
<dbReference type="NCBIfam" id="NF006765">
    <property type="entry name" value="PRK09287.1"/>
    <property type="match status" value="1"/>
</dbReference>
<accession>A0ABU9CKG1</accession>
<gene>
    <name evidence="14" type="primary">gndA</name>
    <name evidence="14" type="ORF">AACH10_12425</name>
</gene>
<evidence type="ECO:0000256" key="12">
    <source>
        <dbReference type="RuleBase" id="RU000485"/>
    </source>
</evidence>
<evidence type="ECO:0000313" key="15">
    <source>
        <dbReference type="Proteomes" id="UP001365405"/>
    </source>
</evidence>
<organism evidence="14 15">
    <name type="scientific">Pseudaquabacterium inlustre</name>
    <dbReference type="NCBI Taxonomy" id="2984192"/>
    <lineage>
        <taxon>Bacteria</taxon>
        <taxon>Pseudomonadati</taxon>
        <taxon>Pseudomonadota</taxon>
        <taxon>Betaproteobacteria</taxon>
        <taxon>Burkholderiales</taxon>
        <taxon>Sphaerotilaceae</taxon>
        <taxon>Pseudaquabacterium</taxon>
    </lineage>
</organism>
<dbReference type="Pfam" id="PF03446">
    <property type="entry name" value="NAD_binding_2"/>
    <property type="match status" value="1"/>
</dbReference>
<evidence type="ECO:0000256" key="7">
    <source>
        <dbReference type="ARBA" id="ARBA00023002"/>
    </source>
</evidence>
<comment type="catalytic activity">
    <reaction evidence="10 11 12">
        <text>6-phospho-D-gluconate + NADP(+) = D-ribulose 5-phosphate + CO2 + NADPH</text>
        <dbReference type="Rhea" id="RHEA:10116"/>
        <dbReference type="ChEBI" id="CHEBI:16526"/>
        <dbReference type="ChEBI" id="CHEBI:57783"/>
        <dbReference type="ChEBI" id="CHEBI:58121"/>
        <dbReference type="ChEBI" id="CHEBI:58349"/>
        <dbReference type="ChEBI" id="CHEBI:58759"/>
        <dbReference type="EC" id="1.1.1.44"/>
    </reaction>
</comment>
<dbReference type="PRINTS" id="PR00076">
    <property type="entry name" value="6PGDHDRGNASE"/>
</dbReference>
<dbReference type="Proteomes" id="UP001365405">
    <property type="component" value="Unassembled WGS sequence"/>
</dbReference>
<keyword evidence="9 11" id="KW-0570">Pentose shunt</keyword>
<evidence type="ECO:0000256" key="4">
    <source>
        <dbReference type="ARBA" id="ARBA00011738"/>
    </source>
</evidence>
<evidence type="ECO:0000256" key="3">
    <source>
        <dbReference type="ARBA" id="ARBA00008419"/>
    </source>
</evidence>
<protein>
    <recommendedName>
        <fullName evidence="6 11">6-phosphogluconate dehydrogenase, decarboxylating</fullName>
        <ecNumber evidence="5 11">1.1.1.44</ecNumber>
    </recommendedName>
</protein>
<evidence type="ECO:0000256" key="9">
    <source>
        <dbReference type="ARBA" id="ARBA00023126"/>
    </source>
</evidence>
<dbReference type="InterPro" id="IPR013328">
    <property type="entry name" value="6PGD_dom2"/>
</dbReference>